<dbReference type="RefSeq" id="WP_094024147.1">
    <property type="nucleotide sequence ID" value="NZ_NGAF01000001.1"/>
</dbReference>
<feature type="region of interest" description="Disordered" evidence="1">
    <location>
        <begin position="1"/>
        <end position="20"/>
    </location>
</feature>
<accession>A0A231HEC9</accession>
<evidence type="ECO:0000313" key="3">
    <source>
        <dbReference type="Proteomes" id="UP000215506"/>
    </source>
</evidence>
<dbReference type="Proteomes" id="UP000215506">
    <property type="component" value="Unassembled WGS sequence"/>
</dbReference>
<protein>
    <recommendedName>
        <fullName evidence="4">DUF4254 domain-containing protein</fullName>
    </recommendedName>
</protein>
<dbReference type="AlphaFoldDB" id="A0A231HEC9"/>
<evidence type="ECO:0008006" key="4">
    <source>
        <dbReference type="Google" id="ProtNLM"/>
    </source>
</evidence>
<name>A0A231HEC9_9NOCA</name>
<keyword evidence="3" id="KW-1185">Reference proteome</keyword>
<reference evidence="2 3" key="1">
    <citation type="submission" date="2017-07" db="EMBL/GenBank/DDBJ databases">
        <title>First draft Genome Sequence of Nocardia cerradoensis isolated from human infection.</title>
        <authorList>
            <person name="Carrasco G."/>
        </authorList>
    </citation>
    <scope>NUCLEOTIDE SEQUENCE [LARGE SCALE GENOMIC DNA]</scope>
    <source>
        <strain evidence="2 3">CNM20130759</strain>
    </source>
</reference>
<proteinExistence type="predicted"/>
<gene>
    <name evidence="2" type="ORF">B7C42_00304</name>
</gene>
<evidence type="ECO:0000256" key="1">
    <source>
        <dbReference type="SAM" id="MobiDB-lite"/>
    </source>
</evidence>
<dbReference type="EMBL" id="NGAF01000001">
    <property type="protein sequence ID" value="OXR47182.1"/>
    <property type="molecule type" value="Genomic_DNA"/>
</dbReference>
<comment type="caution">
    <text evidence="2">The sequence shown here is derived from an EMBL/GenBank/DDBJ whole genome shotgun (WGS) entry which is preliminary data.</text>
</comment>
<organism evidence="2 3">
    <name type="scientific">Nocardia cerradoensis</name>
    <dbReference type="NCBI Taxonomy" id="85688"/>
    <lineage>
        <taxon>Bacteria</taxon>
        <taxon>Bacillati</taxon>
        <taxon>Actinomycetota</taxon>
        <taxon>Actinomycetes</taxon>
        <taxon>Mycobacteriales</taxon>
        <taxon>Nocardiaceae</taxon>
        <taxon>Nocardia</taxon>
    </lineage>
</organism>
<evidence type="ECO:0000313" key="2">
    <source>
        <dbReference type="EMBL" id="OXR47182.1"/>
    </source>
</evidence>
<sequence>MSAASQPYGRDARTGPGGLRGRCAAAVDRGAVGTGAPGTAAELHAEIPDGHELLAACCGHLGDRADDHPVTRAARRLAELHLARRRSPVRAAEIDCRRREIVVHIDRWVSDRTAAAAHARSLGAAVDGLAAAQVRATVLLRDAETVDDERVRAAWFLVGSLADWWGELVEQHVGNARPRTRARRRPRGAR</sequence>